<dbReference type="AlphaFoldDB" id="A0A1H2BLA9"/>
<reference evidence="3" key="1">
    <citation type="submission" date="2016-10" db="EMBL/GenBank/DDBJ databases">
        <authorList>
            <person name="Varghese N."/>
            <person name="Submissions S."/>
        </authorList>
    </citation>
    <scope>NUCLEOTIDE SEQUENCE [LARGE SCALE GENOMIC DNA]</scope>
    <source>
        <strain evidence="3">IMMIB L-1606</strain>
    </source>
</reference>
<keyword evidence="3" id="KW-1185">Reference proteome</keyword>
<organism evidence="2 3">
    <name type="scientific">Pseudarthrobacter equi</name>
    <dbReference type="NCBI Taxonomy" id="728066"/>
    <lineage>
        <taxon>Bacteria</taxon>
        <taxon>Bacillati</taxon>
        <taxon>Actinomycetota</taxon>
        <taxon>Actinomycetes</taxon>
        <taxon>Micrococcales</taxon>
        <taxon>Micrococcaceae</taxon>
        <taxon>Pseudarthrobacter</taxon>
    </lineage>
</organism>
<dbReference type="EMBL" id="LT629779">
    <property type="protein sequence ID" value="SDT58822.1"/>
    <property type="molecule type" value="Genomic_DNA"/>
</dbReference>
<evidence type="ECO:0000256" key="1">
    <source>
        <dbReference type="SAM" id="MobiDB-lite"/>
    </source>
</evidence>
<evidence type="ECO:0000313" key="2">
    <source>
        <dbReference type="EMBL" id="SDT58822.1"/>
    </source>
</evidence>
<name>A0A1H2BLA9_9MICC</name>
<dbReference type="Proteomes" id="UP000198751">
    <property type="component" value="Chromosome I"/>
</dbReference>
<accession>A0A1H2BLA9</accession>
<evidence type="ECO:0000313" key="3">
    <source>
        <dbReference type="Proteomes" id="UP000198751"/>
    </source>
</evidence>
<feature type="compositionally biased region" description="Low complexity" evidence="1">
    <location>
        <begin position="1"/>
        <end position="12"/>
    </location>
</feature>
<sequence>MSGKSPKGSAAKKAGKSILEKRADKKARHEHSELNFAKPRKNQR</sequence>
<proteinExistence type="predicted"/>
<protein>
    <submittedName>
        <fullName evidence="2">Uncharacterized protein</fullName>
    </submittedName>
</protein>
<gene>
    <name evidence="2" type="ORF">SAMN04489743_3772</name>
</gene>
<feature type="region of interest" description="Disordered" evidence="1">
    <location>
        <begin position="1"/>
        <end position="44"/>
    </location>
</feature>